<dbReference type="InterPro" id="IPR027417">
    <property type="entry name" value="P-loop_NTPase"/>
</dbReference>
<dbReference type="Pfam" id="PF00271">
    <property type="entry name" value="Helicase_C"/>
    <property type="match status" value="1"/>
</dbReference>
<feature type="domain" description="HRDC" evidence="16">
    <location>
        <begin position="1222"/>
        <end position="1302"/>
    </location>
</feature>
<feature type="region of interest" description="Disordered" evidence="15">
    <location>
        <begin position="188"/>
        <end position="217"/>
    </location>
</feature>
<dbReference type="PROSITE" id="PS51192">
    <property type="entry name" value="HELICASE_ATP_BIND_1"/>
    <property type="match status" value="1"/>
</dbReference>
<evidence type="ECO:0000313" key="19">
    <source>
        <dbReference type="EnsemblMetazoa" id="AALFPA23_013259.P19196"/>
    </source>
</evidence>
<dbReference type="SMART" id="SM00490">
    <property type="entry name" value="HELICc"/>
    <property type="match status" value="1"/>
</dbReference>
<dbReference type="GeneID" id="109403318"/>
<evidence type="ECO:0000256" key="6">
    <source>
        <dbReference type="ARBA" id="ARBA00022806"/>
    </source>
</evidence>
<evidence type="ECO:0000256" key="15">
    <source>
        <dbReference type="SAM" id="MobiDB-lite"/>
    </source>
</evidence>
<dbReference type="Gene3D" id="1.10.10.10">
    <property type="entry name" value="Winged helix-like DNA-binding domain superfamily/Winged helix DNA-binding domain"/>
    <property type="match status" value="1"/>
</dbReference>
<evidence type="ECO:0000313" key="20">
    <source>
        <dbReference type="Proteomes" id="UP000069940"/>
    </source>
</evidence>
<feature type="compositionally biased region" description="Polar residues" evidence="15">
    <location>
        <begin position="72"/>
        <end position="84"/>
    </location>
</feature>
<feature type="compositionally biased region" description="Polar residues" evidence="15">
    <location>
        <begin position="266"/>
        <end position="276"/>
    </location>
</feature>
<feature type="compositionally biased region" description="Basic and acidic residues" evidence="15">
    <location>
        <begin position="30"/>
        <end position="46"/>
    </location>
</feature>
<feature type="compositionally biased region" description="Acidic residues" evidence="15">
    <location>
        <begin position="1317"/>
        <end position="1327"/>
    </location>
</feature>
<dbReference type="EC" id="5.6.2.4" evidence="12"/>
<dbReference type="RefSeq" id="XP_019531670.3">
    <property type="nucleotide sequence ID" value="XM_019676125.3"/>
</dbReference>
<dbReference type="InterPro" id="IPR036390">
    <property type="entry name" value="WH_DNA-bd_sf"/>
</dbReference>
<organism evidence="19 20">
    <name type="scientific">Aedes albopictus</name>
    <name type="common">Asian tiger mosquito</name>
    <name type="synonym">Stegomyia albopicta</name>
    <dbReference type="NCBI Taxonomy" id="7160"/>
    <lineage>
        <taxon>Eukaryota</taxon>
        <taxon>Metazoa</taxon>
        <taxon>Ecdysozoa</taxon>
        <taxon>Arthropoda</taxon>
        <taxon>Hexapoda</taxon>
        <taxon>Insecta</taxon>
        <taxon>Pterygota</taxon>
        <taxon>Neoptera</taxon>
        <taxon>Endopterygota</taxon>
        <taxon>Diptera</taxon>
        <taxon>Nematocera</taxon>
        <taxon>Culicoidea</taxon>
        <taxon>Culicidae</taxon>
        <taxon>Culicinae</taxon>
        <taxon>Aedini</taxon>
        <taxon>Aedes</taxon>
        <taxon>Stegomyia</taxon>
    </lineage>
</organism>
<feature type="compositionally biased region" description="Basic residues" evidence="15">
    <location>
        <begin position="1359"/>
        <end position="1374"/>
    </location>
</feature>
<dbReference type="PROSITE" id="PS51194">
    <property type="entry name" value="HELICASE_CTER"/>
    <property type="match status" value="1"/>
</dbReference>
<evidence type="ECO:0000256" key="8">
    <source>
        <dbReference type="ARBA" id="ARBA00023125"/>
    </source>
</evidence>
<keyword evidence="5" id="KW-0378">Hydrolase</keyword>
<dbReference type="SMART" id="SM00487">
    <property type="entry name" value="DEXDc"/>
    <property type="match status" value="1"/>
</dbReference>
<evidence type="ECO:0000256" key="5">
    <source>
        <dbReference type="ARBA" id="ARBA00022801"/>
    </source>
</evidence>
<evidence type="ECO:0000256" key="14">
    <source>
        <dbReference type="ARBA" id="ARBA00049360"/>
    </source>
</evidence>
<dbReference type="InterPro" id="IPR036388">
    <property type="entry name" value="WH-like_DNA-bd_sf"/>
</dbReference>
<dbReference type="SUPFAM" id="SSF52540">
    <property type="entry name" value="P-loop containing nucleoside triphosphate hydrolases"/>
    <property type="match status" value="1"/>
</dbReference>
<evidence type="ECO:0000256" key="10">
    <source>
        <dbReference type="ARBA" id="ARBA00023242"/>
    </source>
</evidence>
<dbReference type="InterPro" id="IPR010997">
    <property type="entry name" value="HRDC-like_sf"/>
</dbReference>
<comment type="cofactor">
    <cofactor evidence="1">
        <name>Zn(2+)</name>
        <dbReference type="ChEBI" id="CHEBI:29105"/>
    </cofactor>
</comment>
<dbReference type="InterPro" id="IPR018982">
    <property type="entry name" value="RQC_domain"/>
</dbReference>
<sequence>MSKKPLSLTRLKNDSSKKQTSLTAFMAKQNKQELESDENVKTEKSAHSNVSADEAKMRSPSIFKPKFPKAKQPSTIEIVSSDSDASPVKPKSNASRRIIDESHKPPDMDEFDLMVSGYCKEATAVSMQLELNLESDSRYQQATKKLQENLAKISPAKSGASAGTGKFQYKVPKATSMLAALDVPLKKPVNLNETPTNTDNDPFETKHDKPSSSTPIASSGFVFKQKCSTQASNPCKLTPSHTTDDAKVSIQATASSSGTSTSASTQNNPSQRHNSSVNKVLHARTNGNVSTDFERSLSPARNNPKVTFDPDLDDYMVEVLNSPCFKSSQLSQLSLKANRLSLQEIQKSLLEKYFDILSQLPIDFFNSVDGFRTDTYSKLKSLIESVRGKIKVNEKAAANIKASCLIGSRKSRIQTTSTKNDISAESNEASFNTSGFDQEFDESHKDYVDSTPPPVPSSSTASQSSVFVFKKPVFGTTPNASVVADTADTANPPQHDEDEEDIESILNNIHEAELIDRGRANQTDLSAVDLITPESSFRRPEPRVTFNAAETSLRNTQFIENVETQLDEDGWQVYDASQFEDHNEVFSIADVSEALPSTSYNQRNAPKNDASLCRFLDGGNNQVSNVSSYQTKPQNSLGNFHSGVRNDGLSGEFDRTNYSHSEQMRKKFREKFGLSSYRPNQLQVINATLLGNDCFVLMPTGGGKSLCYQLPAILTDGVTVVISPLKSLILDQVNKLNALDIPAEHLSGNINYAAEQQIYKDLHSPKPNIKLLYVTPEKICASGRVVEALKSLYDRKKLARFVIDEAHCVSAWGHDFRPDYKRLSILRHNYPSVPVMALTATANCRVRVDVLKQLNMKPDTKWFLCSFNRPNLKYIVLQKQGAATNLEIIDLIKKKFPRVSGIIYCLSKKDCDKLAVQLQRAGISARNYHAGLPDSQREATQKDWTADKTKVVCATIAFGMGIDKPDVRYVIHHSMPKSIEGYYQEAGRAGRDGELSTCILYYNYSDMLRFRKMMDFDSSISFEAKKVHLNNLFRTVGYCENLADCRRAQQLNYFAEHFTREQCLENRATACDNCLMQDEYKTIDVTDDCIAIAKSVRDLCSGRNRFTLLYLVEIFKGSEQKKIIDNNHHQTPYHGRLKAWDRNDIQRLMHKLVIEDYLKEDLIFSNDIPQAYIKIGANIEKLMNRSVRVNFSVKEKTAAKRIQPVEIGIEPKLDSQSKTKLKELQEHCYNDLLETCRTIAAEKDVTLASVMHMQALKDMAERLPETEPEMLALQHVTKANFEKYGKQLLDITLSYAAQKLCLMLDVAEAAGGGSAEQDADSSEEDTTDWAQLGRDASMTSSSSRRGVKRKKNWSPTSRTTKRYRKGRTKTRARAKTTSSRGGGVRKAVAKSLGGRSGGAGFGLLPLLGKR</sequence>
<reference evidence="20" key="1">
    <citation type="journal article" date="2015" name="Proc. Natl. Acad. Sci. U.S.A.">
        <title>Genome sequence of the Asian Tiger mosquito, Aedes albopictus, reveals insights into its biology, genetics, and evolution.</title>
        <authorList>
            <person name="Chen X.G."/>
            <person name="Jiang X."/>
            <person name="Gu J."/>
            <person name="Xu M."/>
            <person name="Wu Y."/>
            <person name="Deng Y."/>
            <person name="Zhang C."/>
            <person name="Bonizzoni M."/>
            <person name="Dermauw W."/>
            <person name="Vontas J."/>
            <person name="Armbruster P."/>
            <person name="Huang X."/>
            <person name="Yang Y."/>
            <person name="Zhang H."/>
            <person name="He W."/>
            <person name="Peng H."/>
            <person name="Liu Y."/>
            <person name="Wu K."/>
            <person name="Chen J."/>
            <person name="Lirakis M."/>
            <person name="Topalis P."/>
            <person name="Van Leeuwen T."/>
            <person name="Hall A.B."/>
            <person name="Jiang X."/>
            <person name="Thorpe C."/>
            <person name="Mueller R.L."/>
            <person name="Sun C."/>
            <person name="Waterhouse R.M."/>
            <person name="Yan G."/>
            <person name="Tu Z.J."/>
            <person name="Fang X."/>
            <person name="James A.A."/>
        </authorList>
    </citation>
    <scope>NUCLEOTIDE SEQUENCE [LARGE SCALE GENOMIC DNA]</scope>
    <source>
        <strain evidence="20">Foshan</strain>
    </source>
</reference>
<keyword evidence="4" id="KW-0547">Nucleotide-binding</keyword>
<dbReference type="InterPro" id="IPR014001">
    <property type="entry name" value="Helicase_ATP-bd"/>
</dbReference>
<dbReference type="EnsemblMetazoa" id="AALFPA23_013259.R19196">
    <property type="protein sequence ID" value="AALFPA23_013259.P19196"/>
    <property type="gene ID" value="AALFPA23_013259"/>
</dbReference>
<feature type="domain" description="Helicase ATP-binding" evidence="17">
    <location>
        <begin position="685"/>
        <end position="860"/>
    </location>
</feature>
<dbReference type="NCBIfam" id="TIGR00614">
    <property type="entry name" value="recQ_fam"/>
    <property type="match status" value="1"/>
</dbReference>
<dbReference type="Proteomes" id="UP000069940">
    <property type="component" value="Unassembled WGS sequence"/>
</dbReference>
<dbReference type="Pfam" id="PF16124">
    <property type="entry name" value="RecQ_Zn_bind"/>
    <property type="match status" value="1"/>
</dbReference>
<dbReference type="InterPro" id="IPR032284">
    <property type="entry name" value="RecQ_Zn-bd"/>
</dbReference>
<feature type="compositionally biased region" description="Low complexity" evidence="15">
    <location>
        <begin position="252"/>
        <end position="265"/>
    </location>
</feature>
<dbReference type="Pfam" id="PF09382">
    <property type="entry name" value="RQC"/>
    <property type="match status" value="1"/>
</dbReference>
<comment type="similarity">
    <text evidence="3">Belongs to the helicase family. RecQ subfamily.</text>
</comment>
<evidence type="ECO:0000256" key="13">
    <source>
        <dbReference type="ARBA" id="ARBA00044542"/>
    </source>
</evidence>
<feature type="region of interest" description="Disordered" evidence="15">
    <location>
        <begin position="443"/>
        <end position="462"/>
    </location>
</feature>
<feature type="region of interest" description="Disordered" evidence="15">
    <location>
        <begin position="1"/>
        <end position="95"/>
    </location>
</feature>
<dbReference type="SUPFAM" id="SSF46785">
    <property type="entry name" value="Winged helix' DNA-binding domain"/>
    <property type="match status" value="1"/>
</dbReference>
<evidence type="ECO:0000256" key="9">
    <source>
        <dbReference type="ARBA" id="ARBA00023235"/>
    </source>
</evidence>
<keyword evidence="6" id="KW-0347">Helicase</keyword>
<keyword evidence="20" id="KW-1185">Reference proteome</keyword>
<dbReference type="SMART" id="SM00341">
    <property type="entry name" value="HRDC"/>
    <property type="match status" value="1"/>
</dbReference>
<feature type="region of interest" description="Disordered" evidence="15">
    <location>
        <begin position="1313"/>
        <end position="1410"/>
    </location>
</feature>
<keyword evidence="8" id="KW-0238">DNA-binding</keyword>
<keyword evidence="10" id="KW-0539">Nucleus</keyword>
<feature type="compositionally biased region" description="Polar residues" evidence="15">
    <location>
        <begin position="191"/>
        <end position="200"/>
    </location>
</feature>
<dbReference type="InterPro" id="IPR002464">
    <property type="entry name" value="DNA/RNA_helicase_DEAH_CS"/>
</dbReference>
<evidence type="ECO:0000256" key="3">
    <source>
        <dbReference type="ARBA" id="ARBA00005446"/>
    </source>
</evidence>
<evidence type="ECO:0000256" key="7">
    <source>
        <dbReference type="ARBA" id="ARBA00022840"/>
    </source>
</evidence>
<feature type="region of interest" description="Disordered" evidence="15">
    <location>
        <begin position="415"/>
        <end position="436"/>
    </location>
</feature>
<dbReference type="InterPro" id="IPR004589">
    <property type="entry name" value="DNA_helicase_ATP-dep_RecQ"/>
</dbReference>
<evidence type="ECO:0000259" key="16">
    <source>
        <dbReference type="PROSITE" id="PS50967"/>
    </source>
</evidence>
<dbReference type="PANTHER" id="PTHR13710:SF153">
    <property type="entry name" value="RECQ-LIKE DNA HELICASE BLM"/>
    <property type="match status" value="1"/>
</dbReference>
<name>A0ABM1YYI9_AEDAL</name>
<evidence type="ECO:0000256" key="4">
    <source>
        <dbReference type="ARBA" id="ARBA00022741"/>
    </source>
</evidence>
<protein>
    <recommendedName>
        <fullName evidence="12">DNA 3'-5' helicase</fullName>
        <ecNumber evidence="12">5.6.2.4</ecNumber>
    </recommendedName>
    <alternativeName>
        <fullName evidence="13">DNA 3'-5' helicase BLM</fullName>
    </alternativeName>
</protein>
<dbReference type="SUPFAM" id="SSF47819">
    <property type="entry name" value="HRDC-like"/>
    <property type="match status" value="1"/>
</dbReference>
<feature type="domain" description="Helicase C-terminal" evidence="18">
    <location>
        <begin position="891"/>
        <end position="1033"/>
    </location>
</feature>
<dbReference type="PROSITE" id="PS50967">
    <property type="entry name" value="HRDC"/>
    <property type="match status" value="1"/>
</dbReference>
<comment type="catalytic activity">
    <reaction evidence="14">
        <text>ATP + H2O = ADP + phosphate + H(+)</text>
        <dbReference type="Rhea" id="RHEA:13065"/>
        <dbReference type="ChEBI" id="CHEBI:15377"/>
        <dbReference type="ChEBI" id="CHEBI:15378"/>
        <dbReference type="ChEBI" id="CHEBI:30616"/>
        <dbReference type="ChEBI" id="CHEBI:43474"/>
        <dbReference type="ChEBI" id="CHEBI:456216"/>
    </reaction>
</comment>
<dbReference type="InterPro" id="IPR001650">
    <property type="entry name" value="Helicase_C-like"/>
</dbReference>
<comment type="subcellular location">
    <subcellularLocation>
        <location evidence="2">Nucleus</location>
    </subcellularLocation>
</comment>
<keyword evidence="7" id="KW-0067">ATP-binding</keyword>
<evidence type="ECO:0000259" key="18">
    <source>
        <dbReference type="PROSITE" id="PS51194"/>
    </source>
</evidence>
<comment type="catalytic activity">
    <reaction evidence="11">
        <text>Couples ATP hydrolysis with the unwinding of duplex DNA by translocating in the 3'-5' direction.</text>
        <dbReference type="EC" id="5.6.2.4"/>
    </reaction>
</comment>
<dbReference type="CDD" id="cd18794">
    <property type="entry name" value="SF2_C_RecQ"/>
    <property type="match status" value="1"/>
</dbReference>
<evidence type="ECO:0000256" key="2">
    <source>
        <dbReference type="ARBA" id="ARBA00004123"/>
    </source>
</evidence>
<dbReference type="Pfam" id="PF00270">
    <property type="entry name" value="DEAD"/>
    <property type="match status" value="1"/>
</dbReference>
<dbReference type="InterPro" id="IPR002121">
    <property type="entry name" value="HRDC_dom"/>
</dbReference>
<dbReference type="Pfam" id="PF00570">
    <property type="entry name" value="HRDC"/>
    <property type="match status" value="1"/>
</dbReference>
<proteinExistence type="inferred from homology"/>
<evidence type="ECO:0000259" key="17">
    <source>
        <dbReference type="PROSITE" id="PS51192"/>
    </source>
</evidence>
<accession>A0ABM1YYI9</accession>
<evidence type="ECO:0000256" key="11">
    <source>
        <dbReference type="ARBA" id="ARBA00034617"/>
    </source>
</evidence>
<evidence type="ECO:0000256" key="12">
    <source>
        <dbReference type="ARBA" id="ARBA00034808"/>
    </source>
</evidence>
<dbReference type="SMART" id="SM00956">
    <property type="entry name" value="RQC"/>
    <property type="match status" value="1"/>
</dbReference>
<reference evidence="19" key="2">
    <citation type="submission" date="2025-05" db="UniProtKB">
        <authorList>
            <consortium name="EnsemblMetazoa"/>
        </authorList>
    </citation>
    <scope>IDENTIFICATION</scope>
    <source>
        <strain evidence="19">Foshan</strain>
    </source>
</reference>
<dbReference type="Gene3D" id="1.10.150.80">
    <property type="entry name" value="HRDC domain"/>
    <property type="match status" value="1"/>
</dbReference>
<dbReference type="PANTHER" id="PTHR13710">
    <property type="entry name" value="DNA HELICASE RECQ FAMILY MEMBER"/>
    <property type="match status" value="1"/>
</dbReference>
<keyword evidence="9" id="KW-0413">Isomerase</keyword>
<dbReference type="InterPro" id="IPR044876">
    <property type="entry name" value="HRDC_dom_sf"/>
</dbReference>
<dbReference type="InterPro" id="IPR011545">
    <property type="entry name" value="DEAD/DEAH_box_helicase_dom"/>
</dbReference>
<dbReference type="Gene3D" id="3.40.50.300">
    <property type="entry name" value="P-loop containing nucleotide triphosphate hydrolases"/>
    <property type="match status" value="2"/>
</dbReference>
<feature type="region of interest" description="Disordered" evidence="15">
    <location>
        <begin position="251"/>
        <end position="276"/>
    </location>
</feature>
<dbReference type="PROSITE" id="PS00690">
    <property type="entry name" value="DEAH_ATP_HELICASE"/>
    <property type="match status" value="1"/>
</dbReference>
<evidence type="ECO:0000256" key="1">
    <source>
        <dbReference type="ARBA" id="ARBA00001947"/>
    </source>
</evidence>